<dbReference type="Proteomes" id="UP001251528">
    <property type="component" value="Unassembled WGS sequence"/>
</dbReference>
<name>A0AAJ0CMZ6_9HYPO</name>
<keyword evidence="2" id="KW-1185">Reference proteome</keyword>
<gene>
    <name evidence="1" type="ORF">QQS21_008619</name>
</gene>
<accession>A0AAJ0CMZ6</accession>
<comment type="caution">
    <text evidence="1">The sequence shown here is derived from an EMBL/GenBank/DDBJ whole genome shotgun (WGS) entry which is preliminary data.</text>
</comment>
<organism evidence="1 2">
    <name type="scientific">Conoideocrella luteorostrata</name>
    <dbReference type="NCBI Taxonomy" id="1105319"/>
    <lineage>
        <taxon>Eukaryota</taxon>
        <taxon>Fungi</taxon>
        <taxon>Dikarya</taxon>
        <taxon>Ascomycota</taxon>
        <taxon>Pezizomycotina</taxon>
        <taxon>Sordariomycetes</taxon>
        <taxon>Hypocreomycetidae</taxon>
        <taxon>Hypocreales</taxon>
        <taxon>Clavicipitaceae</taxon>
        <taxon>Conoideocrella</taxon>
    </lineage>
</organism>
<dbReference type="AlphaFoldDB" id="A0AAJ0CMZ6"/>
<evidence type="ECO:0000313" key="2">
    <source>
        <dbReference type="Proteomes" id="UP001251528"/>
    </source>
</evidence>
<protein>
    <submittedName>
        <fullName evidence="1">Uncharacterized protein</fullName>
    </submittedName>
</protein>
<proteinExistence type="predicted"/>
<dbReference type="EMBL" id="JASWJB010000200">
    <property type="protein sequence ID" value="KAK2593676.1"/>
    <property type="molecule type" value="Genomic_DNA"/>
</dbReference>
<reference evidence="1" key="1">
    <citation type="submission" date="2023-06" db="EMBL/GenBank/DDBJ databases">
        <title>Conoideocrella luteorostrata (Hypocreales: Clavicipitaceae), a potential biocontrol fungus for elongate hemlock scale in United States Christmas tree production areas.</title>
        <authorList>
            <person name="Barrett H."/>
            <person name="Lovett B."/>
            <person name="Macias A.M."/>
            <person name="Stajich J.E."/>
            <person name="Kasson M.T."/>
        </authorList>
    </citation>
    <scope>NUCLEOTIDE SEQUENCE</scope>
    <source>
        <strain evidence="1">ARSEF 14590</strain>
    </source>
</reference>
<sequence>MLRPSQRPQTLQVSDFKHYLRFPMLLWYYKEINKAGSLGSDVDAFYLNFLAVIFTARDNFGVELESRPATYLDLSDRPDFTIRCVRYFKNGRTKKVILYENKREGESQPNIWTDALDQVVKYANLVREEDQSDDDTIYLTVNVGTYLRFYELPGKSSEPIDWAPAGGRYYELADDEEDVWKFWNQIRDVVKSP</sequence>
<evidence type="ECO:0000313" key="1">
    <source>
        <dbReference type="EMBL" id="KAK2593676.1"/>
    </source>
</evidence>